<protein>
    <submittedName>
        <fullName evidence="2">Uncharacterized protein</fullName>
    </submittedName>
</protein>
<dbReference type="Proteomes" id="UP000830631">
    <property type="component" value="Chromosome"/>
</dbReference>
<evidence type="ECO:0000256" key="1">
    <source>
        <dbReference type="SAM" id="MobiDB-lite"/>
    </source>
</evidence>
<feature type="region of interest" description="Disordered" evidence="1">
    <location>
        <begin position="230"/>
        <end position="266"/>
    </location>
</feature>
<feature type="compositionally biased region" description="Acidic residues" evidence="1">
    <location>
        <begin position="391"/>
        <end position="408"/>
    </location>
</feature>
<name>A0ABY4J047_9MICO</name>
<organism evidence="2 3">
    <name type="scientific">Microbacterium aurugineum</name>
    <dbReference type="NCBI Taxonomy" id="2851642"/>
    <lineage>
        <taxon>Bacteria</taxon>
        <taxon>Bacillati</taxon>
        <taxon>Actinomycetota</taxon>
        <taxon>Actinomycetes</taxon>
        <taxon>Micrococcales</taxon>
        <taxon>Microbacteriaceae</taxon>
        <taxon>Microbacterium</taxon>
    </lineage>
</organism>
<accession>A0ABY4J047</accession>
<reference evidence="2 3" key="1">
    <citation type="submission" date="2021-06" db="EMBL/GenBank/DDBJ databases">
        <title>Genome-based taxonomic framework of Microbacterium strains isolated from marine environment, the description of four new species and reclassification of four preexisting species.</title>
        <authorList>
            <person name="Lee S.D."/>
            <person name="Kim S.-M."/>
            <person name="Byeon Y.-S."/>
            <person name="Yang H.L."/>
            <person name="Kim I.S."/>
        </authorList>
    </citation>
    <scope>NUCLEOTIDE SEQUENCE [LARGE SCALE GENOMIC DNA]</scope>
    <source>
        <strain evidence="2 3">KSW4-10</strain>
    </source>
</reference>
<evidence type="ECO:0000313" key="3">
    <source>
        <dbReference type="Proteomes" id="UP000830631"/>
    </source>
</evidence>
<sequence>MAEIEAGARRGEVLLPGAHRVVRTLDGAEGPFAGALVTSGEGVAVRVDAAALSGWVGWRYAGAEHVAAPLDVVRRRGGHDVLLPWCTDRVLGFLVRRTAAGTVLTPGECSTLVISLLRGLHEVGEDPGEARSGEWWVTDGGRPVFVVGQGGDVREGIGVILERLQEHSPDKVVKRVLDSVGRGLEKAAAQPRLPVKLLAQWEQELLGVAAPQPLDRALHAPERAREVARAVTSHDLRVSPRRGEPSRSAEGLRGRRRGRREFRRSRGDRDIADRVRAAGALARVLGVAVRERTAFARRNGPRRATESAGAGSADVSRRRRALLIAGAAAAAVLAVGLLWPSGGVSGEAADVEAADVEGGATSPEPSTAASTEAGADSEATQDPRRRAGSPDPDEVSPEPDEVTPAEDDPAAAAASLLRVIADCRVQSDVSCEDAVAEGATRVLDALDAATDGTPTFELVDEYGDIAVVRVAVDAEADAANTSGRLIMVLLRTQEKWLVRDVYDVADQPG</sequence>
<gene>
    <name evidence="2" type="ORF">KV397_07495</name>
</gene>
<keyword evidence="3" id="KW-1185">Reference proteome</keyword>
<dbReference type="EMBL" id="CP078078">
    <property type="protein sequence ID" value="UPL17607.1"/>
    <property type="molecule type" value="Genomic_DNA"/>
</dbReference>
<feature type="region of interest" description="Disordered" evidence="1">
    <location>
        <begin position="353"/>
        <end position="408"/>
    </location>
</feature>
<feature type="compositionally biased region" description="Basic and acidic residues" evidence="1">
    <location>
        <begin position="230"/>
        <end position="253"/>
    </location>
</feature>
<dbReference type="RefSeq" id="WP_261812549.1">
    <property type="nucleotide sequence ID" value="NZ_CP078078.1"/>
</dbReference>
<evidence type="ECO:0000313" key="2">
    <source>
        <dbReference type="EMBL" id="UPL17607.1"/>
    </source>
</evidence>
<feature type="compositionally biased region" description="Basic residues" evidence="1">
    <location>
        <begin position="254"/>
        <end position="263"/>
    </location>
</feature>
<proteinExistence type="predicted"/>